<dbReference type="InterPro" id="IPR036734">
    <property type="entry name" value="Neur_chan_lig-bd_sf"/>
</dbReference>
<dbReference type="RefSeq" id="WP_184919551.1">
    <property type="nucleotide sequence ID" value="NZ_JACHMO010000001.1"/>
</dbReference>
<dbReference type="PANTHER" id="PTHR30483">
    <property type="entry name" value="LEUCINE-SPECIFIC-BINDING PROTEIN"/>
    <property type="match status" value="1"/>
</dbReference>
<comment type="subcellular location">
    <subcellularLocation>
        <location evidence="1">Membrane</location>
        <topology evidence="1">Multi-pass membrane protein</topology>
    </subcellularLocation>
</comment>
<keyword evidence="7" id="KW-1185">Reference proteome</keyword>
<organism evidence="6 7">
    <name type="scientific">Saccharothrix ecbatanensis</name>
    <dbReference type="NCBI Taxonomy" id="1105145"/>
    <lineage>
        <taxon>Bacteria</taxon>
        <taxon>Bacillati</taxon>
        <taxon>Actinomycetota</taxon>
        <taxon>Actinomycetes</taxon>
        <taxon>Pseudonocardiales</taxon>
        <taxon>Pseudonocardiaceae</taxon>
        <taxon>Saccharothrix</taxon>
    </lineage>
</organism>
<proteinExistence type="inferred from homology"/>
<feature type="transmembrane region" description="Helical" evidence="4">
    <location>
        <begin position="800"/>
        <end position="819"/>
    </location>
</feature>
<dbReference type="SUPFAM" id="SSF53822">
    <property type="entry name" value="Periplasmic binding protein-like I"/>
    <property type="match status" value="1"/>
</dbReference>
<feature type="transmembrane region" description="Helical" evidence="4">
    <location>
        <begin position="744"/>
        <end position="761"/>
    </location>
</feature>
<gene>
    <name evidence="6" type="ORF">F4560_002459</name>
</gene>
<evidence type="ECO:0000313" key="6">
    <source>
        <dbReference type="EMBL" id="MBB5802691.1"/>
    </source>
</evidence>
<reference evidence="6 7" key="1">
    <citation type="submission" date="2020-08" db="EMBL/GenBank/DDBJ databases">
        <title>Sequencing the genomes of 1000 actinobacteria strains.</title>
        <authorList>
            <person name="Klenk H.-P."/>
        </authorList>
    </citation>
    <scope>NUCLEOTIDE SEQUENCE [LARGE SCALE GENOMIC DNA]</scope>
    <source>
        <strain evidence="6 7">DSM 45486</strain>
    </source>
</reference>
<dbReference type="Gene3D" id="1.20.58.390">
    <property type="entry name" value="Neurotransmitter-gated ion-channel transmembrane domain"/>
    <property type="match status" value="1"/>
</dbReference>
<evidence type="ECO:0000256" key="1">
    <source>
        <dbReference type="ARBA" id="ARBA00004141"/>
    </source>
</evidence>
<dbReference type="EMBL" id="JACHMO010000001">
    <property type="protein sequence ID" value="MBB5802691.1"/>
    <property type="molecule type" value="Genomic_DNA"/>
</dbReference>
<dbReference type="SUPFAM" id="SSF90112">
    <property type="entry name" value="Neurotransmitter-gated ion-channel transmembrane pore"/>
    <property type="match status" value="1"/>
</dbReference>
<dbReference type="InterPro" id="IPR051010">
    <property type="entry name" value="BCAA_transport"/>
</dbReference>
<dbReference type="Proteomes" id="UP000552097">
    <property type="component" value="Unassembled WGS sequence"/>
</dbReference>
<dbReference type="InterPro" id="IPR028082">
    <property type="entry name" value="Peripla_BP_I"/>
</dbReference>
<comment type="similarity">
    <text evidence="2">Belongs to the leucine-binding protein family.</text>
</comment>
<keyword evidence="3" id="KW-0732">Signal</keyword>
<feature type="transmembrane region" description="Helical" evidence="4">
    <location>
        <begin position="117"/>
        <end position="137"/>
    </location>
</feature>
<dbReference type="InterPro" id="IPR038050">
    <property type="entry name" value="Neuro_actylchol_rec"/>
</dbReference>
<dbReference type="Gene3D" id="2.70.170.10">
    <property type="entry name" value="Neurotransmitter-gated ion-channel ligand-binding domain"/>
    <property type="match status" value="1"/>
</dbReference>
<evidence type="ECO:0000256" key="3">
    <source>
        <dbReference type="ARBA" id="ARBA00022729"/>
    </source>
</evidence>
<evidence type="ECO:0000313" key="7">
    <source>
        <dbReference type="Proteomes" id="UP000552097"/>
    </source>
</evidence>
<dbReference type="InterPro" id="IPR028081">
    <property type="entry name" value="Leu-bd"/>
</dbReference>
<sequence>MSESRAAATATHAAAGHAQAGDIAAARHALGDALTADPGYEPAWRWLASLVTEDAERKFCWQRALAANPTSEARRRLRALRHVTPAPPAEVGWLADPPAPPPPADPEPLVARRHWRWIAVGLVAVVLLGAGAVWLGGRGNDLEPVHLAFVAGGSSDEARTVRTMLDAVNLVLDDVNDSGGIGGHPVELLVHDDANQPEQARERAEEIVADGRARAVIGHMTTDTSLSAAPVYEAAGLPAITPTATSDELVASSPWFLRTVFGNRAQSEFAAAYLGSVLGARRVSVLSEDSEYGRDIRDGFVRAFAAHGAIAHDLTVGAAGATSAVGTAGQRGNTTVEQAVETLKADPDRGPVMVAFQEGPGLDVVGRLREAGVDGPVFAGDSMSDDAFHQALAERTARGDTSIGEFYAMSPLVGDAVTGSALRWSNTFRNRYGYRPTWHAATAYDAAVLAVHALRQPGMRLDADGTADDRRRVRDVIAGLDDPAEPVDGVLGPIRVVDRSAVRQVSVAKSDGKRFVSAPVQYVDYVPRTADAAAADLQAGRAVEVGGRLLARRQIVSTGININEVRDLDTRDGTFFADFFLWLKYVGDDTAADVAFLNSVRPDLTPGEEIRSARHGDTTYKLYRVAEKFKADLDFRAFPFDEQTVGIMLQNRELPTEHVVYVTDQAVLDQSQEERLRNGADAAASIDRIPNWQAENLYFFRETVGTSDELGDPTTAAGSGTYYSQYVAEVRVTREIGPFLAKNLLPLALLVVITYIGLYFPADSGVPFSIAITAILSSAVLLAAVTSPLPSVSYTVAIEWAYYAFITLAALVMLTLLLRQQLSARRRDDLAHRLGLATRIGYPVVIAGIVTAYVVMFG</sequence>
<dbReference type="Pfam" id="PF13458">
    <property type="entry name" value="Peripla_BP_6"/>
    <property type="match status" value="1"/>
</dbReference>
<protein>
    <submittedName>
        <fullName evidence="6">ABC-type branched-subunit amino acid transport system substrate-binding protein</fullName>
    </submittedName>
</protein>
<keyword evidence="4" id="KW-0472">Membrane</keyword>
<feature type="transmembrane region" description="Helical" evidence="4">
    <location>
        <begin position="768"/>
        <end position="788"/>
    </location>
</feature>
<dbReference type="GO" id="GO:0016020">
    <property type="term" value="C:membrane"/>
    <property type="evidence" value="ECO:0007669"/>
    <property type="project" value="UniProtKB-SubCell"/>
</dbReference>
<feature type="transmembrane region" description="Helical" evidence="4">
    <location>
        <begin position="840"/>
        <end position="857"/>
    </location>
</feature>
<name>A0A7W9M0B3_9PSEU</name>
<comment type="caution">
    <text evidence="6">The sequence shown here is derived from an EMBL/GenBank/DDBJ whole genome shotgun (WGS) entry which is preliminary data.</text>
</comment>
<dbReference type="PANTHER" id="PTHR30483:SF6">
    <property type="entry name" value="PERIPLASMIC BINDING PROTEIN OF ABC TRANSPORTER FOR NATURAL AMINO ACIDS"/>
    <property type="match status" value="1"/>
</dbReference>
<keyword evidence="4" id="KW-0812">Transmembrane</keyword>
<feature type="domain" description="Leucine-binding protein" evidence="5">
    <location>
        <begin position="145"/>
        <end position="511"/>
    </location>
</feature>
<dbReference type="InterPro" id="IPR036719">
    <property type="entry name" value="Neuro-gated_channel_TM_sf"/>
</dbReference>
<evidence type="ECO:0000256" key="4">
    <source>
        <dbReference type="SAM" id="Phobius"/>
    </source>
</evidence>
<dbReference type="Gene3D" id="3.40.50.2300">
    <property type="match status" value="2"/>
</dbReference>
<evidence type="ECO:0000256" key="2">
    <source>
        <dbReference type="ARBA" id="ARBA00010062"/>
    </source>
</evidence>
<keyword evidence="4" id="KW-1133">Transmembrane helix</keyword>
<evidence type="ECO:0000259" key="5">
    <source>
        <dbReference type="Pfam" id="PF13458"/>
    </source>
</evidence>
<dbReference type="GO" id="GO:0005230">
    <property type="term" value="F:extracellular ligand-gated monoatomic ion channel activity"/>
    <property type="evidence" value="ECO:0007669"/>
    <property type="project" value="InterPro"/>
</dbReference>
<dbReference type="AlphaFoldDB" id="A0A7W9M0B3"/>
<accession>A0A7W9M0B3</accession>